<comment type="subcellular location">
    <subcellularLocation>
        <location evidence="1">Endomembrane system</location>
        <topology evidence="1">Multi-pass membrane protein</topology>
    </subcellularLocation>
</comment>
<evidence type="ECO:0000256" key="4">
    <source>
        <dbReference type="ARBA" id="ARBA00022597"/>
    </source>
</evidence>
<feature type="transmembrane region" description="Helical" evidence="9">
    <location>
        <begin position="235"/>
        <end position="257"/>
    </location>
</feature>
<evidence type="ECO:0000256" key="7">
    <source>
        <dbReference type="ARBA" id="ARBA00022989"/>
    </source>
</evidence>
<sequence>MVSATVAQNMVAILGNLISFTLFFSPLPTFYKIINTNSVEGFHLHPHLANLLSSMLWVFYRMPFIHPDHILLLPVNVIGLLLQLLYLAIFSIFAHHKQRKKLGIWVVMELIFMAIIVAITMLLLQQTKTRSLMMGVICNTFNMVIYISSLTGVMEMVTTKSVKHISLAVSFTSFLNACVWTAYAILKHDIYMQINNGVGVISGLLQVITYGTENFGGGGGGQVEGKKKKREGNEVGVGVAVAATVVVVVVTVTMAAAEEAAAPVVVEKVKKGEGNEVVVVFVAATVVV</sequence>
<feature type="transmembrane region" description="Helical" evidence="9">
    <location>
        <begin position="12"/>
        <end position="31"/>
    </location>
</feature>
<evidence type="ECO:0000256" key="9">
    <source>
        <dbReference type="RuleBase" id="RU910715"/>
    </source>
</evidence>
<evidence type="ECO:0000313" key="10">
    <source>
        <dbReference type="EMBL" id="KAG6581024.1"/>
    </source>
</evidence>
<keyword evidence="7 9" id="KW-1133">Transmembrane helix</keyword>
<evidence type="ECO:0000256" key="1">
    <source>
        <dbReference type="ARBA" id="ARBA00004127"/>
    </source>
</evidence>
<dbReference type="Pfam" id="PF03083">
    <property type="entry name" value="MtN3_slv"/>
    <property type="match status" value="2"/>
</dbReference>
<evidence type="ECO:0000256" key="8">
    <source>
        <dbReference type="ARBA" id="ARBA00023136"/>
    </source>
</evidence>
<comment type="caution">
    <text evidence="9">Lacks conserved residue(s) required for the propagation of feature annotation.</text>
</comment>
<comment type="function">
    <text evidence="9">Mediates both low-affinity uptake and efflux of sugar across the membrane.</text>
</comment>
<comment type="similarity">
    <text evidence="2 9">Belongs to the SWEET sugar transporter family.</text>
</comment>
<name>A0AAV6MHC9_9ROSI</name>
<evidence type="ECO:0000256" key="3">
    <source>
        <dbReference type="ARBA" id="ARBA00022448"/>
    </source>
</evidence>
<dbReference type="PANTHER" id="PTHR10791:SF236">
    <property type="entry name" value="BIDIRECTIONAL SUGAR TRANSPORTER SWEET8"/>
    <property type="match status" value="1"/>
</dbReference>
<dbReference type="GO" id="GO:0016020">
    <property type="term" value="C:membrane"/>
    <property type="evidence" value="ECO:0007669"/>
    <property type="project" value="InterPro"/>
</dbReference>
<dbReference type="InterPro" id="IPR004316">
    <property type="entry name" value="SWEET_rpt"/>
</dbReference>
<proteinExistence type="inferred from homology"/>
<feature type="transmembrane region" description="Helical" evidence="9">
    <location>
        <begin position="165"/>
        <end position="186"/>
    </location>
</feature>
<evidence type="ECO:0000256" key="2">
    <source>
        <dbReference type="ARBA" id="ARBA00007809"/>
    </source>
</evidence>
<evidence type="ECO:0000313" key="11">
    <source>
        <dbReference type="Proteomes" id="UP000685013"/>
    </source>
</evidence>
<feature type="non-terminal residue" evidence="10">
    <location>
        <position position="1"/>
    </location>
</feature>
<dbReference type="AlphaFoldDB" id="A0AAV6MHC9"/>
<keyword evidence="6" id="KW-0677">Repeat</keyword>
<keyword evidence="5 9" id="KW-0812">Transmembrane</keyword>
<dbReference type="Proteomes" id="UP000685013">
    <property type="component" value="Chromosome 14"/>
</dbReference>
<accession>A0AAV6MHC9</accession>
<feature type="transmembrane region" description="Helical" evidence="9">
    <location>
        <begin position="131"/>
        <end position="153"/>
    </location>
</feature>
<keyword evidence="8 9" id="KW-0472">Membrane</keyword>
<dbReference type="InterPro" id="IPR047664">
    <property type="entry name" value="SWEET"/>
</dbReference>
<feature type="transmembrane region" description="Helical" evidence="9">
    <location>
        <begin position="72"/>
        <end position="96"/>
    </location>
</feature>
<gene>
    <name evidence="10" type="primary">SWEET7B</name>
    <name evidence="10" type="ORF">SDJN03_21026</name>
</gene>
<dbReference type="PANTHER" id="PTHR10791">
    <property type="entry name" value="RAG1-ACTIVATING PROTEIN 1"/>
    <property type="match status" value="1"/>
</dbReference>
<reference evidence="10 11" key="1">
    <citation type="journal article" date="2021" name="Hortic Res">
        <title>The domestication of Cucurbita argyrosperma as revealed by the genome of its wild relative.</title>
        <authorList>
            <person name="Barrera-Redondo J."/>
            <person name="Sanchez-de la Vega G."/>
            <person name="Aguirre-Liguori J.A."/>
            <person name="Castellanos-Morales G."/>
            <person name="Gutierrez-Guerrero Y.T."/>
            <person name="Aguirre-Dugua X."/>
            <person name="Aguirre-Planter E."/>
            <person name="Tenaillon M.I."/>
            <person name="Lira-Saade R."/>
            <person name="Eguiarte L.E."/>
        </authorList>
    </citation>
    <scope>NUCLEOTIDE SEQUENCE [LARGE SCALE GENOMIC DNA]</scope>
    <source>
        <strain evidence="10">JBR-2021</strain>
    </source>
</reference>
<dbReference type="EMBL" id="JAGKQH010000014">
    <property type="protein sequence ID" value="KAG6581024.1"/>
    <property type="molecule type" value="Genomic_DNA"/>
</dbReference>
<dbReference type="GO" id="GO:0012505">
    <property type="term" value="C:endomembrane system"/>
    <property type="evidence" value="ECO:0007669"/>
    <property type="project" value="UniProtKB-SubCell"/>
</dbReference>
<organism evidence="10 11">
    <name type="scientific">Cucurbita argyrosperma subsp. sororia</name>
    <dbReference type="NCBI Taxonomy" id="37648"/>
    <lineage>
        <taxon>Eukaryota</taxon>
        <taxon>Viridiplantae</taxon>
        <taxon>Streptophyta</taxon>
        <taxon>Embryophyta</taxon>
        <taxon>Tracheophyta</taxon>
        <taxon>Spermatophyta</taxon>
        <taxon>Magnoliopsida</taxon>
        <taxon>eudicotyledons</taxon>
        <taxon>Gunneridae</taxon>
        <taxon>Pentapetalae</taxon>
        <taxon>rosids</taxon>
        <taxon>fabids</taxon>
        <taxon>Cucurbitales</taxon>
        <taxon>Cucurbitaceae</taxon>
        <taxon>Cucurbiteae</taxon>
        <taxon>Cucurbita</taxon>
    </lineage>
</organism>
<keyword evidence="4 9" id="KW-0762">Sugar transport</keyword>
<evidence type="ECO:0000256" key="5">
    <source>
        <dbReference type="ARBA" id="ARBA00022692"/>
    </source>
</evidence>
<evidence type="ECO:0000256" key="6">
    <source>
        <dbReference type="ARBA" id="ARBA00022737"/>
    </source>
</evidence>
<feature type="transmembrane region" description="Helical" evidence="9">
    <location>
        <begin position="102"/>
        <end position="124"/>
    </location>
</feature>
<comment type="caution">
    <text evidence="10">The sequence shown here is derived from an EMBL/GenBank/DDBJ whole genome shotgun (WGS) entry which is preliminary data.</text>
</comment>
<keyword evidence="3 9" id="KW-0813">Transport</keyword>
<dbReference type="FunFam" id="1.20.1280.290:FF:000001">
    <property type="entry name" value="Bidirectional sugar transporter SWEET"/>
    <property type="match status" value="1"/>
</dbReference>
<protein>
    <recommendedName>
        <fullName evidence="9">Bidirectional sugar transporter SWEET</fullName>
    </recommendedName>
</protein>
<keyword evidence="11" id="KW-1185">Reference proteome</keyword>
<dbReference type="GO" id="GO:0051119">
    <property type="term" value="F:sugar transmembrane transporter activity"/>
    <property type="evidence" value="ECO:0007669"/>
    <property type="project" value="InterPro"/>
</dbReference>